<dbReference type="AlphaFoldDB" id="A0A4Y2VCQ1"/>
<gene>
    <name evidence="1" type="ORF">AVEN_169001_1</name>
</gene>
<evidence type="ECO:0000313" key="1">
    <source>
        <dbReference type="EMBL" id="GBO23065.1"/>
    </source>
</evidence>
<evidence type="ECO:0000313" key="2">
    <source>
        <dbReference type="Proteomes" id="UP000499080"/>
    </source>
</evidence>
<name>A0A4Y2VCQ1_ARAVE</name>
<sequence>MRESFGEATPAGLIFDLFLYETVVVGCSLSENGKFGSPEAVLGDKGTGYQKTGRMVTLDMHDSKIVQNGTNASSACGEENRRIACSLNSLRMRRDCFKYASKTRLPKCLLPYKISPPELVFGKLPSFRSVPSLHRHFYHYACVWSSTNPIDTNYGQFVYNYTHPRKPLCPVSFGHIARGSGQLNGSKDRCEDNHVSLLEHFLPRIPIQLTRVRGIQWR</sequence>
<accession>A0A4Y2VCQ1</accession>
<keyword evidence="2" id="KW-1185">Reference proteome</keyword>
<protein>
    <submittedName>
        <fullName evidence="1">Uncharacterized protein</fullName>
    </submittedName>
</protein>
<organism evidence="1 2">
    <name type="scientific">Araneus ventricosus</name>
    <name type="common">Orbweaver spider</name>
    <name type="synonym">Epeira ventricosa</name>
    <dbReference type="NCBI Taxonomy" id="182803"/>
    <lineage>
        <taxon>Eukaryota</taxon>
        <taxon>Metazoa</taxon>
        <taxon>Ecdysozoa</taxon>
        <taxon>Arthropoda</taxon>
        <taxon>Chelicerata</taxon>
        <taxon>Arachnida</taxon>
        <taxon>Araneae</taxon>
        <taxon>Araneomorphae</taxon>
        <taxon>Entelegynae</taxon>
        <taxon>Araneoidea</taxon>
        <taxon>Araneidae</taxon>
        <taxon>Araneus</taxon>
    </lineage>
</organism>
<comment type="caution">
    <text evidence="1">The sequence shown here is derived from an EMBL/GenBank/DDBJ whole genome shotgun (WGS) entry which is preliminary data.</text>
</comment>
<proteinExistence type="predicted"/>
<dbReference type="Proteomes" id="UP000499080">
    <property type="component" value="Unassembled WGS sequence"/>
</dbReference>
<dbReference type="EMBL" id="BGPR01046107">
    <property type="protein sequence ID" value="GBO23065.1"/>
    <property type="molecule type" value="Genomic_DNA"/>
</dbReference>
<reference evidence="1 2" key="1">
    <citation type="journal article" date="2019" name="Sci. Rep.">
        <title>Orb-weaving spider Araneus ventricosus genome elucidates the spidroin gene catalogue.</title>
        <authorList>
            <person name="Kono N."/>
            <person name="Nakamura H."/>
            <person name="Ohtoshi R."/>
            <person name="Moran D.A.P."/>
            <person name="Shinohara A."/>
            <person name="Yoshida Y."/>
            <person name="Fujiwara M."/>
            <person name="Mori M."/>
            <person name="Tomita M."/>
            <person name="Arakawa K."/>
        </authorList>
    </citation>
    <scope>NUCLEOTIDE SEQUENCE [LARGE SCALE GENOMIC DNA]</scope>
</reference>